<dbReference type="PROSITE" id="PS50110">
    <property type="entry name" value="RESPONSE_REGULATORY"/>
    <property type="match status" value="1"/>
</dbReference>
<keyword evidence="2" id="KW-0963">Cytoplasm</keyword>
<proteinExistence type="predicted"/>
<dbReference type="InterPro" id="IPR018062">
    <property type="entry name" value="HTH_AraC-typ_CS"/>
</dbReference>
<accession>A0A644SXY5</accession>
<gene>
    <name evidence="10" type="primary">rssB_1</name>
    <name evidence="10" type="ORF">SDC9_05089</name>
</gene>
<dbReference type="AlphaFoldDB" id="A0A644SXY5"/>
<evidence type="ECO:0000256" key="2">
    <source>
        <dbReference type="ARBA" id="ARBA00022490"/>
    </source>
</evidence>
<comment type="subcellular location">
    <subcellularLocation>
        <location evidence="1">Cytoplasm</location>
    </subcellularLocation>
</comment>
<dbReference type="InterPro" id="IPR018060">
    <property type="entry name" value="HTH_AraC"/>
</dbReference>
<keyword evidence="4" id="KW-0902">Two-component regulatory system</keyword>
<evidence type="ECO:0000256" key="1">
    <source>
        <dbReference type="ARBA" id="ARBA00004496"/>
    </source>
</evidence>
<dbReference type="InterPro" id="IPR051552">
    <property type="entry name" value="HptR"/>
</dbReference>
<dbReference type="SUPFAM" id="SSF46689">
    <property type="entry name" value="Homeodomain-like"/>
    <property type="match status" value="2"/>
</dbReference>
<dbReference type="EMBL" id="VSSQ01000009">
    <property type="protein sequence ID" value="MPL59536.1"/>
    <property type="molecule type" value="Genomic_DNA"/>
</dbReference>
<evidence type="ECO:0000256" key="7">
    <source>
        <dbReference type="ARBA" id="ARBA00023163"/>
    </source>
</evidence>
<dbReference type="SMART" id="SM00342">
    <property type="entry name" value="HTH_ARAC"/>
    <property type="match status" value="1"/>
</dbReference>
<name>A0A644SXY5_9ZZZZ</name>
<sequence>MYTVLVADDKEVFRRKVKRMPYFQDHKEKFAIRYEAQNGLEALEILRSHDVDMVLTDIRMPFIDGIELLKHVNAENLCKCVILLSEFAEFNYAKAGILNGAFDYVLKPVDDEKIQETFDRAYNYLTTINAAVNAQTQRIETLARLMLAGDRMNALAYAKHIGAGLQAHGAITGERIVQANDTLAQLNKYILQKRPFLHYYLPFDELCCLDAKKTTPGKISDAFNACVSTVMDAIEPFCVQSTNELVGRTCQLVLEKLDSKVSLHGIADNLYVNPKYLGALFKKETGRSFVDYVTFARMERAKMLLRNPTLKVYEVAAQLGYDDVDYFSKVFKKLTAESPSIYREMRKQ</sequence>
<dbReference type="Pfam" id="PF12833">
    <property type="entry name" value="HTH_18"/>
    <property type="match status" value="1"/>
</dbReference>
<evidence type="ECO:0000256" key="4">
    <source>
        <dbReference type="ARBA" id="ARBA00023012"/>
    </source>
</evidence>
<dbReference type="PROSITE" id="PS00041">
    <property type="entry name" value="HTH_ARAC_FAMILY_1"/>
    <property type="match status" value="1"/>
</dbReference>
<dbReference type="InterPro" id="IPR020449">
    <property type="entry name" value="Tscrpt_reg_AraC-type_HTH"/>
</dbReference>
<comment type="caution">
    <text evidence="10">The sequence shown here is derived from an EMBL/GenBank/DDBJ whole genome shotgun (WGS) entry which is preliminary data.</text>
</comment>
<evidence type="ECO:0000256" key="6">
    <source>
        <dbReference type="ARBA" id="ARBA00023125"/>
    </source>
</evidence>
<dbReference type="GO" id="GO:0003700">
    <property type="term" value="F:DNA-binding transcription factor activity"/>
    <property type="evidence" value="ECO:0007669"/>
    <property type="project" value="InterPro"/>
</dbReference>
<evidence type="ECO:0000256" key="5">
    <source>
        <dbReference type="ARBA" id="ARBA00023015"/>
    </source>
</evidence>
<keyword evidence="7" id="KW-0804">Transcription</keyword>
<dbReference type="GO" id="GO:0043565">
    <property type="term" value="F:sequence-specific DNA binding"/>
    <property type="evidence" value="ECO:0007669"/>
    <property type="project" value="InterPro"/>
</dbReference>
<dbReference type="InterPro" id="IPR001789">
    <property type="entry name" value="Sig_transdc_resp-reg_receiver"/>
</dbReference>
<dbReference type="SMART" id="SM00448">
    <property type="entry name" value="REC"/>
    <property type="match status" value="1"/>
</dbReference>
<dbReference type="PROSITE" id="PS01124">
    <property type="entry name" value="HTH_ARAC_FAMILY_2"/>
    <property type="match status" value="1"/>
</dbReference>
<dbReference type="PANTHER" id="PTHR42713">
    <property type="entry name" value="HISTIDINE KINASE-RELATED"/>
    <property type="match status" value="1"/>
</dbReference>
<evidence type="ECO:0000313" key="10">
    <source>
        <dbReference type="EMBL" id="MPL59536.1"/>
    </source>
</evidence>
<keyword evidence="3" id="KW-0597">Phosphoprotein</keyword>
<feature type="domain" description="HTH araC/xylS-type" evidence="8">
    <location>
        <begin position="247"/>
        <end position="345"/>
    </location>
</feature>
<dbReference type="Pfam" id="PF00072">
    <property type="entry name" value="Response_reg"/>
    <property type="match status" value="1"/>
</dbReference>
<dbReference type="PANTHER" id="PTHR42713:SF3">
    <property type="entry name" value="TRANSCRIPTIONAL REGULATORY PROTEIN HPTR"/>
    <property type="match status" value="1"/>
</dbReference>
<protein>
    <submittedName>
        <fullName evidence="10">Regulator of RpoS</fullName>
    </submittedName>
</protein>
<dbReference type="SUPFAM" id="SSF52172">
    <property type="entry name" value="CheY-like"/>
    <property type="match status" value="1"/>
</dbReference>
<dbReference type="GO" id="GO:0000160">
    <property type="term" value="P:phosphorelay signal transduction system"/>
    <property type="evidence" value="ECO:0007669"/>
    <property type="project" value="UniProtKB-KW"/>
</dbReference>
<dbReference type="Gene3D" id="1.10.10.60">
    <property type="entry name" value="Homeodomain-like"/>
    <property type="match status" value="2"/>
</dbReference>
<evidence type="ECO:0000256" key="3">
    <source>
        <dbReference type="ARBA" id="ARBA00022553"/>
    </source>
</evidence>
<organism evidence="10">
    <name type="scientific">bioreactor metagenome</name>
    <dbReference type="NCBI Taxonomy" id="1076179"/>
    <lineage>
        <taxon>unclassified sequences</taxon>
        <taxon>metagenomes</taxon>
        <taxon>ecological metagenomes</taxon>
    </lineage>
</organism>
<keyword evidence="6" id="KW-0238">DNA-binding</keyword>
<dbReference type="Gene3D" id="3.40.50.2300">
    <property type="match status" value="1"/>
</dbReference>
<dbReference type="InterPro" id="IPR009057">
    <property type="entry name" value="Homeodomain-like_sf"/>
</dbReference>
<evidence type="ECO:0000259" key="8">
    <source>
        <dbReference type="PROSITE" id="PS01124"/>
    </source>
</evidence>
<dbReference type="GO" id="GO:0005737">
    <property type="term" value="C:cytoplasm"/>
    <property type="evidence" value="ECO:0007669"/>
    <property type="project" value="UniProtKB-SubCell"/>
</dbReference>
<keyword evidence="5" id="KW-0805">Transcription regulation</keyword>
<feature type="domain" description="Response regulatory" evidence="9">
    <location>
        <begin position="3"/>
        <end position="122"/>
    </location>
</feature>
<dbReference type="CDD" id="cd17536">
    <property type="entry name" value="REC_YesN-like"/>
    <property type="match status" value="1"/>
</dbReference>
<dbReference type="InterPro" id="IPR011006">
    <property type="entry name" value="CheY-like_superfamily"/>
</dbReference>
<dbReference type="PRINTS" id="PR00032">
    <property type="entry name" value="HTHARAC"/>
</dbReference>
<evidence type="ECO:0000259" key="9">
    <source>
        <dbReference type="PROSITE" id="PS50110"/>
    </source>
</evidence>
<reference evidence="10" key="1">
    <citation type="submission" date="2019-08" db="EMBL/GenBank/DDBJ databases">
        <authorList>
            <person name="Kucharzyk K."/>
            <person name="Murdoch R.W."/>
            <person name="Higgins S."/>
            <person name="Loffler F."/>
        </authorList>
    </citation>
    <scope>NUCLEOTIDE SEQUENCE</scope>
</reference>